<sequence>MVQAHSMLTTELLSWLTLHHIGRYSRGAIAANYQRSADWRSQVLAIAPEIERAREAQKYVIYSELSNHERSTLFPALDLVNRNRWDTGLVLWIEDMFQEDEVMDYIEVVAGRFYPPYLLTPELRALAGESFSPRRLVGPRWMDVWLSTVIATFVAENKPADLMDFLSAFSHSSSDLTRFIWFAFAFITEVYYDPGREGHFPEPFLAPIRVLRIALGWRRVGLTELAACARYKGLGNSEAYIRRLMEVVPNSHTLLLLCREEFRISSSIVLTQHSPLAILVDSDFAESLTKTTLVYTSTS</sequence>
<proteinExistence type="predicted"/>
<accession>A0A4P9ZLT4</accession>
<dbReference type="AlphaFoldDB" id="A0A4P9ZLT4"/>
<gene>
    <name evidence="1" type="ORF">BJ085DRAFT_29956</name>
</gene>
<reference evidence="2" key="1">
    <citation type="journal article" date="2018" name="Nat. Microbiol.">
        <title>Leveraging single-cell genomics to expand the fungal tree of life.</title>
        <authorList>
            <person name="Ahrendt S.R."/>
            <person name="Quandt C.A."/>
            <person name="Ciobanu D."/>
            <person name="Clum A."/>
            <person name="Salamov A."/>
            <person name="Andreopoulos B."/>
            <person name="Cheng J.F."/>
            <person name="Woyke T."/>
            <person name="Pelin A."/>
            <person name="Henrissat B."/>
            <person name="Reynolds N.K."/>
            <person name="Benny G.L."/>
            <person name="Smith M.E."/>
            <person name="James T.Y."/>
            <person name="Grigoriev I.V."/>
        </authorList>
    </citation>
    <scope>NUCLEOTIDE SEQUENCE [LARGE SCALE GENOMIC DNA]</scope>
    <source>
        <strain evidence="2">RSA 468</strain>
    </source>
</reference>
<name>A0A4P9ZLT4_9FUNG</name>
<evidence type="ECO:0000313" key="1">
    <source>
        <dbReference type="EMBL" id="RKP34095.1"/>
    </source>
</evidence>
<evidence type="ECO:0000313" key="2">
    <source>
        <dbReference type="Proteomes" id="UP000268162"/>
    </source>
</evidence>
<organism evidence="1 2">
    <name type="scientific">Dimargaris cristalligena</name>
    <dbReference type="NCBI Taxonomy" id="215637"/>
    <lineage>
        <taxon>Eukaryota</taxon>
        <taxon>Fungi</taxon>
        <taxon>Fungi incertae sedis</taxon>
        <taxon>Zoopagomycota</taxon>
        <taxon>Kickxellomycotina</taxon>
        <taxon>Dimargaritomycetes</taxon>
        <taxon>Dimargaritales</taxon>
        <taxon>Dimargaritaceae</taxon>
        <taxon>Dimargaris</taxon>
    </lineage>
</organism>
<protein>
    <submittedName>
        <fullName evidence="1">Uncharacterized protein</fullName>
    </submittedName>
</protein>
<keyword evidence="2" id="KW-1185">Reference proteome</keyword>
<dbReference type="EMBL" id="ML003364">
    <property type="protein sequence ID" value="RKP34095.1"/>
    <property type="molecule type" value="Genomic_DNA"/>
</dbReference>
<dbReference type="Proteomes" id="UP000268162">
    <property type="component" value="Unassembled WGS sequence"/>
</dbReference>